<keyword evidence="4" id="KW-0067">ATP-binding</keyword>
<dbReference type="Gene3D" id="3.40.50.300">
    <property type="entry name" value="P-loop containing nucleotide triphosphate hydrolases"/>
    <property type="match status" value="1"/>
</dbReference>
<name>A0A9D5DN92_9BACI</name>
<dbReference type="FunFam" id="3.40.50.300:FF:000016">
    <property type="entry name" value="Oligopeptide ABC transporter ATP-binding component"/>
    <property type="match status" value="1"/>
</dbReference>
<evidence type="ECO:0000313" key="7">
    <source>
        <dbReference type="Proteomes" id="UP000051061"/>
    </source>
</evidence>
<dbReference type="GO" id="GO:0016887">
    <property type="term" value="F:ATP hydrolysis activity"/>
    <property type="evidence" value="ECO:0007669"/>
    <property type="project" value="InterPro"/>
</dbReference>
<keyword evidence="2" id="KW-0813">Transport</keyword>
<dbReference type="CDD" id="cd03257">
    <property type="entry name" value="ABC_NikE_OppD_transporters"/>
    <property type="match status" value="1"/>
</dbReference>
<dbReference type="PANTHER" id="PTHR43776:SF8">
    <property type="entry name" value="ABC TRANSPORTER, ATP-BINDING PROTEIN"/>
    <property type="match status" value="1"/>
</dbReference>
<dbReference type="InterPro" id="IPR003439">
    <property type="entry name" value="ABC_transporter-like_ATP-bd"/>
</dbReference>
<evidence type="ECO:0000259" key="5">
    <source>
        <dbReference type="PROSITE" id="PS50893"/>
    </source>
</evidence>
<dbReference type="EMBL" id="LJJD01000018">
    <property type="protein sequence ID" value="KQL57194.1"/>
    <property type="molecule type" value="Genomic_DNA"/>
</dbReference>
<dbReference type="InterPro" id="IPR013563">
    <property type="entry name" value="Oligopep_ABC_C"/>
</dbReference>
<feature type="domain" description="ABC transporter" evidence="5">
    <location>
        <begin position="6"/>
        <end position="256"/>
    </location>
</feature>
<evidence type="ECO:0000313" key="6">
    <source>
        <dbReference type="EMBL" id="KQL57194.1"/>
    </source>
</evidence>
<evidence type="ECO:0000256" key="3">
    <source>
        <dbReference type="ARBA" id="ARBA00022741"/>
    </source>
</evidence>
<dbReference type="InterPro" id="IPR017871">
    <property type="entry name" value="ABC_transporter-like_CS"/>
</dbReference>
<dbReference type="SMART" id="SM00382">
    <property type="entry name" value="AAA"/>
    <property type="match status" value="1"/>
</dbReference>
<dbReference type="InterPro" id="IPR027417">
    <property type="entry name" value="P-loop_NTPase"/>
</dbReference>
<sequence>MSEPFLEVNSLEKVYSTKASFFNRKPERVVAVDQVSFTINHGEAFGLVGESGSGKSTIGKSLLRLHDITSGSVTYKGQTIHELSKKEMRRLRPKLQFVFQDPFSSLNPRLRVGEALAEPLLDHGLATKANVREKVLNVMELCGLPTYHIDKYPHEFSGGQRQRIGIARAVIMNPEFIVADEPVSALDVSIQAQIINLFQELQVQKNMAYLFISHDLSVVEHLCTRVGVLYLGTMMEMGSRDQLYQNPLHPYTKALLAAVPIPDPKRKRQRALLKGDVPNPANPPTGCKFHTRCPIATAACAEKVPSFREVEPGHFVACHLVS</sequence>
<evidence type="ECO:0000256" key="4">
    <source>
        <dbReference type="ARBA" id="ARBA00022840"/>
    </source>
</evidence>
<dbReference type="SUPFAM" id="SSF52540">
    <property type="entry name" value="P-loop containing nucleoside triphosphate hydrolases"/>
    <property type="match status" value="1"/>
</dbReference>
<gene>
    <name evidence="6" type="ORF">AN965_10020</name>
</gene>
<keyword evidence="3" id="KW-0547">Nucleotide-binding</keyword>
<dbReference type="Pfam" id="PF00005">
    <property type="entry name" value="ABC_tran"/>
    <property type="match status" value="1"/>
</dbReference>
<dbReference type="GO" id="GO:0015833">
    <property type="term" value="P:peptide transport"/>
    <property type="evidence" value="ECO:0007669"/>
    <property type="project" value="InterPro"/>
</dbReference>
<dbReference type="Pfam" id="PF08352">
    <property type="entry name" value="oligo_HPY"/>
    <property type="match status" value="1"/>
</dbReference>
<dbReference type="NCBIfam" id="TIGR01727">
    <property type="entry name" value="oligo_HPY"/>
    <property type="match status" value="1"/>
</dbReference>
<organism evidence="6 7">
    <name type="scientific">Alkalicoccobacillus plakortidis</name>
    <dbReference type="NCBI Taxonomy" id="444060"/>
    <lineage>
        <taxon>Bacteria</taxon>
        <taxon>Bacillati</taxon>
        <taxon>Bacillota</taxon>
        <taxon>Bacilli</taxon>
        <taxon>Bacillales</taxon>
        <taxon>Bacillaceae</taxon>
        <taxon>Alkalicoccobacillus</taxon>
    </lineage>
</organism>
<dbReference type="PANTHER" id="PTHR43776">
    <property type="entry name" value="TRANSPORT ATP-BINDING PROTEIN"/>
    <property type="match status" value="1"/>
</dbReference>
<reference evidence="6 7" key="1">
    <citation type="submission" date="2015-09" db="EMBL/GenBank/DDBJ databases">
        <title>Genome sequencing project for genomic taxonomy and phylogenomics of Bacillus-like bacteria.</title>
        <authorList>
            <person name="Liu B."/>
            <person name="Wang J."/>
            <person name="Zhu Y."/>
            <person name="Liu G."/>
            <person name="Chen Q."/>
            <person name="Chen Z."/>
            <person name="Lan J."/>
            <person name="Che J."/>
            <person name="Ge C."/>
            <person name="Shi H."/>
            <person name="Pan Z."/>
            <person name="Liu X."/>
        </authorList>
    </citation>
    <scope>NUCLEOTIDE SEQUENCE [LARGE SCALE GENOMIC DNA]</scope>
    <source>
        <strain evidence="6 7">DSM 19153</strain>
    </source>
</reference>
<dbReference type="InterPro" id="IPR003593">
    <property type="entry name" value="AAA+_ATPase"/>
</dbReference>
<keyword evidence="7" id="KW-1185">Reference proteome</keyword>
<dbReference type="InterPro" id="IPR050319">
    <property type="entry name" value="ABC_transp_ATP-bind"/>
</dbReference>
<dbReference type="GO" id="GO:0055085">
    <property type="term" value="P:transmembrane transport"/>
    <property type="evidence" value="ECO:0007669"/>
    <property type="project" value="UniProtKB-ARBA"/>
</dbReference>
<comment type="similarity">
    <text evidence="1">Belongs to the ABC transporter superfamily.</text>
</comment>
<dbReference type="AlphaFoldDB" id="A0A9D5DN92"/>
<protein>
    <submittedName>
        <fullName evidence="6">Peptide ABC transporter substrate-binding protein</fullName>
    </submittedName>
</protein>
<accession>A0A9D5DN92</accession>
<comment type="caution">
    <text evidence="6">The sequence shown here is derived from an EMBL/GenBank/DDBJ whole genome shotgun (WGS) entry which is preliminary data.</text>
</comment>
<dbReference type="PROSITE" id="PS50893">
    <property type="entry name" value="ABC_TRANSPORTER_2"/>
    <property type="match status" value="1"/>
</dbReference>
<dbReference type="GO" id="GO:0005524">
    <property type="term" value="F:ATP binding"/>
    <property type="evidence" value="ECO:0007669"/>
    <property type="project" value="UniProtKB-KW"/>
</dbReference>
<dbReference type="Proteomes" id="UP000051061">
    <property type="component" value="Unassembled WGS sequence"/>
</dbReference>
<proteinExistence type="inferred from homology"/>
<evidence type="ECO:0000256" key="2">
    <source>
        <dbReference type="ARBA" id="ARBA00022448"/>
    </source>
</evidence>
<evidence type="ECO:0000256" key="1">
    <source>
        <dbReference type="ARBA" id="ARBA00005417"/>
    </source>
</evidence>
<dbReference type="PROSITE" id="PS00211">
    <property type="entry name" value="ABC_TRANSPORTER_1"/>
    <property type="match status" value="1"/>
</dbReference>